<protein>
    <submittedName>
        <fullName evidence="2">Uncharacterized protein</fullName>
    </submittedName>
</protein>
<sequence length="52" mass="5782">MDIIKTIISTLDFLLIALLLSFAITERENKAQTVGFISLSLLIGSNILLMWS</sequence>
<keyword evidence="1" id="KW-0472">Membrane</keyword>
<proteinExistence type="predicted"/>
<dbReference type="EMBL" id="BK059134">
    <property type="protein sequence ID" value="DAE33390.1"/>
    <property type="molecule type" value="Genomic_DNA"/>
</dbReference>
<reference evidence="2" key="1">
    <citation type="journal article" date="2021" name="Proc. Natl. Acad. Sci. U.S.A.">
        <title>A Catalog of Tens of Thousands of Viruses from Human Metagenomes Reveals Hidden Associations with Chronic Diseases.</title>
        <authorList>
            <person name="Tisza M.J."/>
            <person name="Buck C.B."/>
        </authorList>
    </citation>
    <scope>NUCLEOTIDE SEQUENCE</scope>
    <source>
        <strain evidence="2">CtQ5V6</strain>
    </source>
</reference>
<feature type="transmembrane region" description="Helical" evidence="1">
    <location>
        <begin position="31"/>
        <end position="51"/>
    </location>
</feature>
<evidence type="ECO:0000256" key="1">
    <source>
        <dbReference type="SAM" id="Phobius"/>
    </source>
</evidence>
<organism evidence="2">
    <name type="scientific">virus sp. ctQ5V6</name>
    <dbReference type="NCBI Taxonomy" id="2825815"/>
    <lineage>
        <taxon>Viruses</taxon>
    </lineage>
</organism>
<keyword evidence="1" id="KW-0812">Transmembrane</keyword>
<accession>A0A8S5RQ24</accession>
<evidence type="ECO:0000313" key="2">
    <source>
        <dbReference type="EMBL" id="DAE33390.1"/>
    </source>
</evidence>
<feature type="transmembrane region" description="Helical" evidence="1">
    <location>
        <begin position="7"/>
        <end position="25"/>
    </location>
</feature>
<name>A0A8S5RQ24_9VIRU</name>
<keyword evidence="1" id="KW-1133">Transmembrane helix</keyword>